<dbReference type="STRING" id="905079.L1JLP8"/>
<feature type="non-terminal residue" evidence="9">
    <location>
        <position position="1"/>
    </location>
</feature>
<dbReference type="KEGG" id="gtt:GUITHDRAFT_56057"/>
<reference evidence="9 11" key="1">
    <citation type="journal article" date="2012" name="Nature">
        <title>Algal genomes reveal evolutionary mosaicism and the fate of nucleomorphs.</title>
        <authorList>
            <consortium name="DOE Joint Genome Institute"/>
            <person name="Curtis B.A."/>
            <person name="Tanifuji G."/>
            <person name="Burki F."/>
            <person name="Gruber A."/>
            <person name="Irimia M."/>
            <person name="Maruyama S."/>
            <person name="Arias M.C."/>
            <person name="Ball S.G."/>
            <person name="Gile G.H."/>
            <person name="Hirakawa Y."/>
            <person name="Hopkins J.F."/>
            <person name="Kuo A."/>
            <person name="Rensing S.A."/>
            <person name="Schmutz J."/>
            <person name="Symeonidi A."/>
            <person name="Elias M."/>
            <person name="Eveleigh R.J."/>
            <person name="Herman E.K."/>
            <person name="Klute M.J."/>
            <person name="Nakayama T."/>
            <person name="Obornik M."/>
            <person name="Reyes-Prieto A."/>
            <person name="Armbrust E.V."/>
            <person name="Aves S.J."/>
            <person name="Beiko R.G."/>
            <person name="Coutinho P."/>
            <person name="Dacks J.B."/>
            <person name="Durnford D.G."/>
            <person name="Fast N.M."/>
            <person name="Green B.R."/>
            <person name="Grisdale C.J."/>
            <person name="Hempel F."/>
            <person name="Henrissat B."/>
            <person name="Hoppner M.P."/>
            <person name="Ishida K."/>
            <person name="Kim E."/>
            <person name="Koreny L."/>
            <person name="Kroth P.G."/>
            <person name="Liu Y."/>
            <person name="Malik S.B."/>
            <person name="Maier U.G."/>
            <person name="McRose D."/>
            <person name="Mock T."/>
            <person name="Neilson J.A."/>
            <person name="Onodera N.T."/>
            <person name="Poole A.M."/>
            <person name="Pritham E.J."/>
            <person name="Richards T.A."/>
            <person name="Rocap G."/>
            <person name="Roy S.W."/>
            <person name="Sarai C."/>
            <person name="Schaack S."/>
            <person name="Shirato S."/>
            <person name="Slamovits C.H."/>
            <person name="Spencer D.F."/>
            <person name="Suzuki S."/>
            <person name="Worden A.Z."/>
            <person name="Zauner S."/>
            <person name="Barry K."/>
            <person name="Bell C."/>
            <person name="Bharti A.K."/>
            <person name="Crow J.A."/>
            <person name="Grimwood J."/>
            <person name="Kramer R."/>
            <person name="Lindquist E."/>
            <person name="Lucas S."/>
            <person name="Salamov A."/>
            <person name="McFadden G.I."/>
            <person name="Lane C.E."/>
            <person name="Keeling P.J."/>
            <person name="Gray M.W."/>
            <person name="Grigoriev I.V."/>
            <person name="Archibald J.M."/>
        </authorList>
    </citation>
    <scope>NUCLEOTIDE SEQUENCE</scope>
    <source>
        <strain evidence="9 11">CCMP2712</strain>
    </source>
</reference>
<reference evidence="10" key="3">
    <citation type="submission" date="2016-03" db="UniProtKB">
        <authorList>
            <consortium name="EnsemblProtists"/>
        </authorList>
    </citation>
    <scope>IDENTIFICATION</scope>
</reference>
<evidence type="ECO:0000256" key="3">
    <source>
        <dbReference type="ARBA" id="ARBA00007991"/>
    </source>
</evidence>
<dbReference type="GO" id="GO:0031267">
    <property type="term" value="F:small GTPase binding"/>
    <property type="evidence" value="ECO:0007669"/>
    <property type="project" value="InterPro"/>
</dbReference>
<dbReference type="HOGENOM" id="CLU_004196_1_0_1"/>
<dbReference type="PROSITE" id="PS50166">
    <property type="entry name" value="IMPORTIN_B_NT"/>
    <property type="match status" value="1"/>
</dbReference>
<dbReference type="Proteomes" id="UP000011087">
    <property type="component" value="Unassembled WGS sequence"/>
</dbReference>
<feature type="domain" description="Importin N-terminal" evidence="8">
    <location>
        <begin position="22"/>
        <end position="93"/>
    </location>
</feature>
<dbReference type="GO" id="GO:0006606">
    <property type="term" value="P:protein import into nucleus"/>
    <property type="evidence" value="ECO:0007669"/>
    <property type="project" value="TreeGrafter"/>
</dbReference>
<keyword evidence="6" id="KW-0653">Protein transport</keyword>
<dbReference type="AlphaFoldDB" id="L1JLP8"/>
<dbReference type="EMBL" id="JH992983">
    <property type="protein sequence ID" value="EKX49114.1"/>
    <property type="molecule type" value="Genomic_DNA"/>
</dbReference>
<dbReference type="PaxDb" id="55529-EKX49114"/>
<dbReference type="PANTHER" id="PTHR10997:SF18">
    <property type="entry name" value="D-IMPORTIN 7_RANBP7"/>
    <property type="match status" value="1"/>
</dbReference>
<comment type="similarity">
    <text evidence="3">Belongs to the importin beta family.</text>
</comment>
<proteinExistence type="inferred from homology"/>
<evidence type="ECO:0000259" key="8">
    <source>
        <dbReference type="PROSITE" id="PS50166"/>
    </source>
</evidence>
<keyword evidence="11" id="KW-1185">Reference proteome</keyword>
<dbReference type="SMART" id="SM00913">
    <property type="entry name" value="IBN_N"/>
    <property type="match status" value="1"/>
</dbReference>
<dbReference type="InterPro" id="IPR058669">
    <property type="entry name" value="TPR_IPO7/11-like"/>
</dbReference>
<evidence type="ECO:0000256" key="6">
    <source>
        <dbReference type="ARBA" id="ARBA00022927"/>
    </source>
</evidence>
<protein>
    <recommendedName>
        <fullName evidence="8">Importin N-terminal domain-containing protein</fullName>
    </recommendedName>
</protein>
<dbReference type="Gene3D" id="1.25.10.10">
    <property type="entry name" value="Leucine-rich Repeat Variant"/>
    <property type="match status" value="1"/>
</dbReference>
<dbReference type="Pfam" id="PF25758">
    <property type="entry name" value="TPR_IPO11"/>
    <property type="match status" value="1"/>
</dbReference>
<gene>
    <name evidence="9" type="ORF">GUITHDRAFT_56057</name>
</gene>
<dbReference type="SUPFAM" id="SSF48371">
    <property type="entry name" value="ARM repeat"/>
    <property type="match status" value="1"/>
</dbReference>
<evidence type="ECO:0000256" key="2">
    <source>
        <dbReference type="ARBA" id="ARBA00004496"/>
    </source>
</evidence>
<keyword evidence="7" id="KW-0539">Nucleus</keyword>
<evidence type="ECO:0000256" key="5">
    <source>
        <dbReference type="ARBA" id="ARBA00022490"/>
    </source>
</evidence>
<dbReference type="PANTHER" id="PTHR10997">
    <property type="entry name" value="IMPORTIN-7, 8, 11"/>
    <property type="match status" value="1"/>
</dbReference>
<organism evidence="9">
    <name type="scientific">Guillardia theta (strain CCMP2712)</name>
    <name type="common">Cryptophyte</name>
    <dbReference type="NCBI Taxonomy" id="905079"/>
    <lineage>
        <taxon>Eukaryota</taxon>
        <taxon>Cryptophyceae</taxon>
        <taxon>Pyrenomonadales</taxon>
        <taxon>Geminigeraceae</taxon>
        <taxon>Guillardia</taxon>
    </lineage>
</organism>
<name>L1JLP8_GUITC</name>
<sequence>LQAIYSALAATLSPNQKEREAAEALLKNFEGTPGYISSLFRVVNSNEVSIEIKQAGIIYFKNLVRPRAAKEGGGSGYDERNFIRQNILEAIVMADHRCRGVITESLRRIASNDFPEKMPNFLDEVTARLDPAIPPEHILGALYALRVLTKNYEYKAHDKREQPLNEIMSKAFPRLPALMEATLSSHAGDEKTAEMQKVIIKSLWSCVHQSVPLYLQDYGRFVEWMSLLYRVIEAPVPPQAQGGPNADKDELNKLVFWKCKRWSAKILHRLFEKYGSPKVAEKQFGANRAGEVQLSQAFHNELANRFLQLFMQLLAKKADGVFLPESLVVEGLHFIDIAITLAITWKLLKPNCMALISHVLFPMICFDEEDEELWTSDPQEFIRKTYDFLEDYSSQRSVACSLVVNLCKKRTKTTLIPTIEFCISHMKSYAEGGGNARLKDGALYCIGSLAGALQEQKMAAQYEGHVRDMLVKYAIPELKSSKGHLRSRAAWTLSQYVDTILKDPSCFQSVLGEIINMLQDAELPVRFQAAIALRLFIYDMDEGAARTGVLPLLSGFLPQLLDKLFGLIDEVGSDELIASLEILIECFEDEMAPYAQQLCQRLSEHFLRLTSSEGEGEDDAAIAASQCCSAIKTLLDSIKKTPELYHSLEPNLVPLLAKVLSPDSTGDYVYMEFMEEFLEILTYLTYYSPTISEGVWSLFPLLTKSFFDWAFDYLSNINLPLDNYISRSTTVFLSNPEHPLTVYRMIDKVMQHEDSSERDLVEACKLSESLILNCKGAIDSYIPPLLQLSCQRSTLLPSSYCRTELFKMIANCLFYNAEGTLTALEQQGTIVNVFHAWRQEAGGRRQEAGDRRSHFKGLHDQKVCILGLTSILKVPVPNMPPSVSGGLSHILRAILEL</sequence>
<dbReference type="GeneID" id="17305785"/>
<dbReference type="InterPro" id="IPR011989">
    <property type="entry name" value="ARM-like"/>
</dbReference>
<dbReference type="Pfam" id="PF03810">
    <property type="entry name" value="IBN_N"/>
    <property type="match status" value="1"/>
</dbReference>
<evidence type="ECO:0000256" key="4">
    <source>
        <dbReference type="ARBA" id="ARBA00022448"/>
    </source>
</evidence>
<evidence type="ECO:0000313" key="11">
    <source>
        <dbReference type="Proteomes" id="UP000011087"/>
    </source>
</evidence>
<dbReference type="OMA" id="WVAKTSW"/>
<dbReference type="InterPro" id="IPR016024">
    <property type="entry name" value="ARM-type_fold"/>
</dbReference>
<keyword evidence="4" id="KW-0813">Transport</keyword>
<keyword evidence="5" id="KW-0963">Cytoplasm</keyword>
<dbReference type="eggNOG" id="KOG1991">
    <property type="taxonomic scope" value="Eukaryota"/>
</dbReference>
<accession>L1JLP8</accession>
<dbReference type="Pfam" id="PF08506">
    <property type="entry name" value="Cse1"/>
    <property type="match status" value="1"/>
</dbReference>
<dbReference type="OrthoDB" id="760868at2759"/>
<feature type="non-terminal residue" evidence="9">
    <location>
        <position position="897"/>
    </location>
</feature>
<comment type="subcellular location">
    <subcellularLocation>
        <location evidence="2">Cytoplasm</location>
    </subcellularLocation>
    <subcellularLocation>
        <location evidence="1">Nucleus</location>
    </subcellularLocation>
</comment>
<dbReference type="RefSeq" id="XP_005836094.1">
    <property type="nucleotide sequence ID" value="XM_005836037.1"/>
</dbReference>
<evidence type="ECO:0000256" key="7">
    <source>
        <dbReference type="ARBA" id="ARBA00023242"/>
    </source>
</evidence>
<dbReference type="InterPro" id="IPR001494">
    <property type="entry name" value="Importin-beta_N"/>
</dbReference>
<dbReference type="InterPro" id="IPR013713">
    <property type="entry name" value="XPO2_central"/>
</dbReference>
<dbReference type="GO" id="GO:0005829">
    <property type="term" value="C:cytosol"/>
    <property type="evidence" value="ECO:0007669"/>
    <property type="project" value="TreeGrafter"/>
</dbReference>
<evidence type="ECO:0000313" key="9">
    <source>
        <dbReference type="EMBL" id="EKX49114.1"/>
    </source>
</evidence>
<evidence type="ECO:0000313" key="10">
    <source>
        <dbReference type="EnsemblProtists" id="EKX49114"/>
    </source>
</evidence>
<dbReference type="GO" id="GO:0005635">
    <property type="term" value="C:nuclear envelope"/>
    <property type="evidence" value="ECO:0007669"/>
    <property type="project" value="TreeGrafter"/>
</dbReference>
<reference evidence="11" key="2">
    <citation type="submission" date="2012-11" db="EMBL/GenBank/DDBJ databases">
        <authorList>
            <person name="Kuo A."/>
            <person name="Curtis B.A."/>
            <person name="Tanifuji G."/>
            <person name="Burki F."/>
            <person name="Gruber A."/>
            <person name="Irimia M."/>
            <person name="Maruyama S."/>
            <person name="Arias M.C."/>
            <person name="Ball S.G."/>
            <person name="Gile G.H."/>
            <person name="Hirakawa Y."/>
            <person name="Hopkins J.F."/>
            <person name="Rensing S.A."/>
            <person name="Schmutz J."/>
            <person name="Symeonidi A."/>
            <person name="Elias M."/>
            <person name="Eveleigh R.J."/>
            <person name="Herman E.K."/>
            <person name="Klute M.J."/>
            <person name="Nakayama T."/>
            <person name="Obornik M."/>
            <person name="Reyes-Prieto A."/>
            <person name="Armbrust E.V."/>
            <person name="Aves S.J."/>
            <person name="Beiko R.G."/>
            <person name="Coutinho P."/>
            <person name="Dacks J.B."/>
            <person name="Durnford D.G."/>
            <person name="Fast N.M."/>
            <person name="Green B.R."/>
            <person name="Grisdale C."/>
            <person name="Hempe F."/>
            <person name="Henrissat B."/>
            <person name="Hoppner M.P."/>
            <person name="Ishida K.-I."/>
            <person name="Kim E."/>
            <person name="Koreny L."/>
            <person name="Kroth P.G."/>
            <person name="Liu Y."/>
            <person name="Malik S.-B."/>
            <person name="Maier U.G."/>
            <person name="McRose D."/>
            <person name="Mock T."/>
            <person name="Neilson J.A."/>
            <person name="Onodera N.T."/>
            <person name="Poole A.M."/>
            <person name="Pritham E.J."/>
            <person name="Richards T.A."/>
            <person name="Rocap G."/>
            <person name="Roy S.W."/>
            <person name="Sarai C."/>
            <person name="Schaack S."/>
            <person name="Shirato S."/>
            <person name="Slamovits C.H."/>
            <person name="Spencer D.F."/>
            <person name="Suzuki S."/>
            <person name="Worden A.Z."/>
            <person name="Zauner S."/>
            <person name="Barry K."/>
            <person name="Bell C."/>
            <person name="Bharti A.K."/>
            <person name="Crow J.A."/>
            <person name="Grimwood J."/>
            <person name="Kramer R."/>
            <person name="Lindquist E."/>
            <person name="Lucas S."/>
            <person name="Salamov A."/>
            <person name="McFadden G.I."/>
            <person name="Lane C.E."/>
            <person name="Keeling P.J."/>
            <person name="Gray M.W."/>
            <person name="Grigoriev I.V."/>
            <person name="Archibald J.M."/>
        </authorList>
    </citation>
    <scope>NUCLEOTIDE SEQUENCE</scope>
    <source>
        <strain evidence="11">CCMP2712</strain>
    </source>
</reference>
<evidence type="ECO:0000256" key="1">
    <source>
        <dbReference type="ARBA" id="ARBA00004123"/>
    </source>
</evidence>
<dbReference type="EnsemblProtists" id="EKX49114">
    <property type="protein sequence ID" value="EKX49114"/>
    <property type="gene ID" value="GUITHDRAFT_56057"/>
</dbReference>